<accession>A0A510XSX4</accession>
<organism evidence="3 4">
    <name type="scientific">Pseudoalteromonas espejiana</name>
    <dbReference type="NCBI Taxonomy" id="28107"/>
    <lineage>
        <taxon>Bacteria</taxon>
        <taxon>Pseudomonadati</taxon>
        <taxon>Pseudomonadota</taxon>
        <taxon>Gammaproteobacteria</taxon>
        <taxon>Alteromonadales</taxon>
        <taxon>Pseudoalteromonadaceae</taxon>
        <taxon>Pseudoalteromonas</taxon>
    </lineage>
</organism>
<reference evidence="3 4" key="1">
    <citation type="submission" date="2019-07" db="EMBL/GenBank/DDBJ databases">
        <title>Whole genome shotgun sequence of Pseudoalteromonas espejiana NBRC 102222.</title>
        <authorList>
            <person name="Hosoyama A."/>
            <person name="Uohara A."/>
            <person name="Ohji S."/>
            <person name="Ichikawa N."/>
        </authorList>
    </citation>
    <scope>NUCLEOTIDE SEQUENCE [LARGE SCALE GENOMIC DNA]</scope>
    <source>
        <strain evidence="3 4">NBRC 102222</strain>
    </source>
</reference>
<proteinExistence type="predicted"/>
<dbReference type="AlphaFoldDB" id="A0A510XSX4"/>
<dbReference type="InterPro" id="IPR016087">
    <property type="entry name" value="Chalcone_isomerase"/>
</dbReference>
<dbReference type="RefSeq" id="WP_245852272.1">
    <property type="nucleotide sequence ID" value="NZ_BJUM01000004.1"/>
</dbReference>
<evidence type="ECO:0000313" key="4">
    <source>
        <dbReference type="Proteomes" id="UP000321419"/>
    </source>
</evidence>
<name>A0A510XSX4_9GAMM</name>
<evidence type="ECO:0000313" key="3">
    <source>
        <dbReference type="EMBL" id="GEK53677.1"/>
    </source>
</evidence>
<keyword evidence="1" id="KW-0732">Signal</keyword>
<feature type="chain" id="PRO_5021728016" description="Chalcone isomerase domain-containing protein" evidence="1">
    <location>
        <begin position="26"/>
        <end position="168"/>
    </location>
</feature>
<protein>
    <recommendedName>
        <fullName evidence="2">Chalcone isomerase domain-containing protein</fullName>
    </recommendedName>
</protein>
<dbReference type="Pfam" id="PF16036">
    <property type="entry name" value="Chalcone_3"/>
    <property type="match status" value="1"/>
</dbReference>
<evidence type="ECO:0000259" key="2">
    <source>
        <dbReference type="Pfam" id="PF16036"/>
    </source>
</evidence>
<feature type="signal peptide" evidence="1">
    <location>
        <begin position="1"/>
        <end position="25"/>
    </location>
</feature>
<gene>
    <name evidence="3" type="ORF">PES01_05220</name>
</gene>
<dbReference type="EMBL" id="BJUM01000004">
    <property type="protein sequence ID" value="GEK53677.1"/>
    <property type="molecule type" value="Genomic_DNA"/>
</dbReference>
<feature type="domain" description="Chalcone isomerase" evidence="2">
    <location>
        <begin position="40"/>
        <end position="167"/>
    </location>
</feature>
<sequence>MNPSAKVCLLLVCISFASLVSPCSAAKTNFKKVGDARMEYLFWDVYDASLYTPSGQYESGSNPVKFTLTYLRDFAAKDIVKATKEQWQHLGKTDLAPKYASQLLAMWPDIKKGESLSLKTSDSGVARFYHDGELLGEISDPDFAADFLAIWLSPQTSEPKLRKQLLGI</sequence>
<keyword evidence="4" id="KW-1185">Reference proteome</keyword>
<evidence type="ECO:0000256" key="1">
    <source>
        <dbReference type="SAM" id="SignalP"/>
    </source>
</evidence>
<dbReference type="Proteomes" id="UP000321419">
    <property type="component" value="Unassembled WGS sequence"/>
</dbReference>
<comment type="caution">
    <text evidence="3">The sequence shown here is derived from an EMBL/GenBank/DDBJ whole genome shotgun (WGS) entry which is preliminary data.</text>
</comment>